<dbReference type="RefSeq" id="WP_050371817.1">
    <property type="nucleotide sequence ID" value="NZ_KQ257821.1"/>
</dbReference>
<dbReference type="PATRIC" id="fig|42234.21.peg.4051"/>
<evidence type="ECO:0000313" key="3">
    <source>
        <dbReference type="Proteomes" id="UP000037151"/>
    </source>
</evidence>
<name>A0A0L0K752_9ACTN</name>
<feature type="region of interest" description="Disordered" evidence="1">
    <location>
        <begin position="59"/>
        <end position="93"/>
    </location>
</feature>
<dbReference type="Proteomes" id="UP000037151">
    <property type="component" value="Unassembled WGS sequence"/>
</dbReference>
<sequence>MRAASISRDTRSALRAGAVLALALITLLHVLCCAHGPTAAEPLRTDTLTVASSVACDPHRTGHGPHGSSHCVDADEPTVQPTRDHPTGPLAPVTAVPAVLHPATAPLLPHLSGAPPPPLPPGNDRARLGVWRT</sequence>
<organism evidence="2 3">
    <name type="scientific">Streptomyces acidiscabies</name>
    <dbReference type="NCBI Taxonomy" id="42234"/>
    <lineage>
        <taxon>Bacteria</taxon>
        <taxon>Bacillati</taxon>
        <taxon>Actinomycetota</taxon>
        <taxon>Actinomycetes</taxon>
        <taxon>Kitasatosporales</taxon>
        <taxon>Streptomycetaceae</taxon>
        <taxon>Streptomyces</taxon>
    </lineage>
</organism>
<dbReference type="AlphaFoldDB" id="A0A0L0K752"/>
<evidence type="ECO:0000256" key="1">
    <source>
        <dbReference type="SAM" id="MobiDB-lite"/>
    </source>
</evidence>
<protein>
    <submittedName>
        <fullName evidence="2">Uncharacterized protein</fullName>
    </submittedName>
</protein>
<evidence type="ECO:0000313" key="2">
    <source>
        <dbReference type="EMBL" id="KND33608.1"/>
    </source>
</evidence>
<feature type="region of interest" description="Disordered" evidence="1">
    <location>
        <begin position="107"/>
        <end position="133"/>
    </location>
</feature>
<reference evidence="3" key="1">
    <citation type="submission" date="2014-07" db="EMBL/GenBank/DDBJ databases">
        <title>Genome sequencing of plant-pathogenic Streptomyces species.</title>
        <authorList>
            <person name="Harrison J."/>
            <person name="Sapp M."/>
            <person name="Thwaites R."/>
            <person name="Studholme D.J."/>
        </authorList>
    </citation>
    <scope>NUCLEOTIDE SEQUENCE [LARGE SCALE GENOMIC DNA]</scope>
    <source>
        <strain evidence="3">NCPPB 4445</strain>
    </source>
</reference>
<dbReference type="EMBL" id="JPPY01000123">
    <property type="protein sequence ID" value="KND33608.1"/>
    <property type="molecule type" value="Genomic_DNA"/>
</dbReference>
<accession>A0A0L0K752</accession>
<comment type="caution">
    <text evidence="2">The sequence shown here is derived from an EMBL/GenBank/DDBJ whole genome shotgun (WGS) entry which is preliminary data.</text>
</comment>
<proteinExistence type="predicted"/>
<gene>
    <name evidence="2" type="ORF">IQ63_19635</name>
</gene>
<dbReference type="OrthoDB" id="4311603at2"/>